<feature type="modified residue" description="4-aspartylphosphate" evidence="2">
    <location>
        <position position="52"/>
    </location>
</feature>
<dbReference type="InterPro" id="IPR016032">
    <property type="entry name" value="Sig_transdc_resp-reg_C-effctor"/>
</dbReference>
<dbReference type="GO" id="GO:0000156">
    <property type="term" value="F:phosphorelay response regulator activity"/>
    <property type="evidence" value="ECO:0007669"/>
    <property type="project" value="TreeGrafter"/>
</dbReference>
<dbReference type="SUPFAM" id="SSF46894">
    <property type="entry name" value="C-terminal effector domain of the bipartite response regulators"/>
    <property type="match status" value="1"/>
</dbReference>
<proteinExistence type="predicted"/>
<evidence type="ECO:0000313" key="6">
    <source>
        <dbReference type="EMBL" id="RNL48442.1"/>
    </source>
</evidence>
<dbReference type="AlphaFoldDB" id="A0A3N0BJI3"/>
<keyword evidence="2" id="KW-0597">Phosphoprotein</keyword>
<dbReference type="Gene3D" id="6.10.250.690">
    <property type="match status" value="1"/>
</dbReference>
<dbReference type="PANTHER" id="PTHR48111:SF43">
    <property type="entry name" value="STAGE 0 SPORULATION PROTEIN A HOMOLOG"/>
    <property type="match status" value="1"/>
</dbReference>
<dbReference type="InterPro" id="IPR001867">
    <property type="entry name" value="OmpR/PhoB-type_DNA-bd"/>
</dbReference>
<organism evidence="6 7">
    <name type="scientific">Paraeggerthella hongkongensis</name>
    <dbReference type="NCBI Taxonomy" id="230658"/>
    <lineage>
        <taxon>Bacteria</taxon>
        <taxon>Bacillati</taxon>
        <taxon>Actinomycetota</taxon>
        <taxon>Coriobacteriia</taxon>
        <taxon>Eggerthellales</taxon>
        <taxon>Eggerthellaceae</taxon>
        <taxon>Paraeggerthella</taxon>
    </lineage>
</organism>
<evidence type="ECO:0000259" key="5">
    <source>
        <dbReference type="PROSITE" id="PS51755"/>
    </source>
</evidence>
<dbReference type="InterPro" id="IPR011006">
    <property type="entry name" value="CheY-like_superfamily"/>
</dbReference>
<keyword evidence="1 3" id="KW-0238">DNA-binding</keyword>
<accession>A0A3N0BJI3</accession>
<dbReference type="SMART" id="SM00448">
    <property type="entry name" value="REC"/>
    <property type="match status" value="1"/>
</dbReference>
<evidence type="ECO:0000313" key="7">
    <source>
        <dbReference type="Proteomes" id="UP000278632"/>
    </source>
</evidence>
<feature type="domain" description="Response regulatory" evidence="4">
    <location>
        <begin position="3"/>
        <end position="116"/>
    </location>
</feature>
<dbReference type="GO" id="GO:0000976">
    <property type="term" value="F:transcription cis-regulatory region binding"/>
    <property type="evidence" value="ECO:0007669"/>
    <property type="project" value="TreeGrafter"/>
</dbReference>
<feature type="DNA-binding region" description="OmpR/PhoB-type" evidence="3">
    <location>
        <begin position="125"/>
        <end position="222"/>
    </location>
</feature>
<dbReference type="InterPro" id="IPR039420">
    <property type="entry name" value="WalR-like"/>
</dbReference>
<dbReference type="EMBL" id="QICD01000002">
    <property type="protein sequence ID" value="RNL48442.1"/>
    <property type="molecule type" value="Genomic_DNA"/>
</dbReference>
<evidence type="ECO:0000256" key="2">
    <source>
        <dbReference type="PROSITE-ProRule" id="PRU00169"/>
    </source>
</evidence>
<dbReference type="PANTHER" id="PTHR48111">
    <property type="entry name" value="REGULATOR OF RPOS"/>
    <property type="match status" value="1"/>
</dbReference>
<evidence type="ECO:0000259" key="4">
    <source>
        <dbReference type="PROSITE" id="PS50110"/>
    </source>
</evidence>
<dbReference type="GO" id="GO:0006355">
    <property type="term" value="P:regulation of DNA-templated transcription"/>
    <property type="evidence" value="ECO:0007669"/>
    <property type="project" value="InterPro"/>
</dbReference>
<dbReference type="InterPro" id="IPR036388">
    <property type="entry name" value="WH-like_DNA-bd_sf"/>
</dbReference>
<dbReference type="OrthoDB" id="4153060at2"/>
<dbReference type="GO" id="GO:0005829">
    <property type="term" value="C:cytosol"/>
    <property type="evidence" value="ECO:0007669"/>
    <property type="project" value="TreeGrafter"/>
</dbReference>
<name>A0A3N0BJI3_9ACTN</name>
<sequence length="222" mass="24904">MARIFVVEDDASLREELMRLLELQGHFASTSTDFGRIAEAALADDPDCVILDLKLPGSGGHAVCRDIRRTSQVPIIMLTSSDSEFDEVMSMNLGADDYVTKPYNPAVLLARIQSVLRRVQRQEPPSRIEHKGVVLDAGRGRVSHEGESTELTRNELKILHLLMSNRDVIISRQDLMMELWQSDAFIDDNTLTVNINRLRKSLSSIGVPDDFLVTRRGQGYLV</sequence>
<evidence type="ECO:0000256" key="3">
    <source>
        <dbReference type="PROSITE-ProRule" id="PRU01091"/>
    </source>
</evidence>
<reference evidence="7" key="1">
    <citation type="submission" date="2018-05" db="EMBL/GenBank/DDBJ databases">
        <title>Genome Sequencing of selected type strains of the family Eggerthellaceae.</title>
        <authorList>
            <person name="Danylec N."/>
            <person name="Stoll D.A."/>
            <person name="Doetsch A."/>
            <person name="Huch M."/>
        </authorList>
    </citation>
    <scope>NUCLEOTIDE SEQUENCE [LARGE SCALE GENOMIC DNA]</scope>
    <source>
        <strain evidence="7">DSM 16106</strain>
    </source>
</reference>
<dbReference type="Gene3D" id="3.40.50.2300">
    <property type="match status" value="1"/>
</dbReference>
<dbReference type="Pfam" id="PF00486">
    <property type="entry name" value="Trans_reg_C"/>
    <property type="match status" value="1"/>
</dbReference>
<evidence type="ECO:0000256" key="1">
    <source>
        <dbReference type="ARBA" id="ARBA00023125"/>
    </source>
</evidence>
<protein>
    <submittedName>
        <fullName evidence="6">DNA-binding response regulator</fullName>
    </submittedName>
</protein>
<comment type="caution">
    <text evidence="6">The sequence shown here is derived from an EMBL/GenBank/DDBJ whole genome shotgun (WGS) entry which is preliminary data.</text>
</comment>
<dbReference type="SUPFAM" id="SSF52172">
    <property type="entry name" value="CheY-like"/>
    <property type="match status" value="1"/>
</dbReference>
<keyword evidence="7" id="KW-1185">Reference proteome</keyword>
<dbReference type="CDD" id="cd00383">
    <property type="entry name" value="trans_reg_C"/>
    <property type="match status" value="1"/>
</dbReference>
<dbReference type="GO" id="GO:0032993">
    <property type="term" value="C:protein-DNA complex"/>
    <property type="evidence" value="ECO:0007669"/>
    <property type="project" value="TreeGrafter"/>
</dbReference>
<feature type="domain" description="OmpR/PhoB-type" evidence="5">
    <location>
        <begin position="125"/>
        <end position="222"/>
    </location>
</feature>
<dbReference type="Pfam" id="PF00072">
    <property type="entry name" value="Response_reg"/>
    <property type="match status" value="1"/>
</dbReference>
<dbReference type="PROSITE" id="PS50110">
    <property type="entry name" value="RESPONSE_REGULATORY"/>
    <property type="match status" value="1"/>
</dbReference>
<dbReference type="RefSeq" id="WP_123191360.1">
    <property type="nucleotide sequence ID" value="NZ_QICD01000002.1"/>
</dbReference>
<dbReference type="Proteomes" id="UP000278632">
    <property type="component" value="Unassembled WGS sequence"/>
</dbReference>
<gene>
    <name evidence="6" type="ORF">DMP08_02200</name>
</gene>
<dbReference type="Gene3D" id="1.10.10.10">
    <property type="entry name" value="Winged helix-like DNA-binding domain superfamily/Winged helix DNA-binding domain"/>
    <property type="match status" value="1"/>
</dbReference>
<dbReference type="PROSITE" id="PS51755">
    <property type="entry name" value="OMPR_PHOB"/>
    <property type="match status" value="1"/>
</dbReference>
<dbReference type="SMART" id="SM00862">
    <property type="entry name" value="Trans_reg_C"/>
    <property type="match status" value="1"/>
</dbReference>
<dbReference type="InterPro" id="IPR001789">
    <property type="entry name" value="Sig_transdc_resp-reg_receiver"/>
</dbReference>